<dbReference type="Gene3D" id="1.10.443.10">
    <property type="entry name" value="Intergrase catalytic core"/>
    <property type="match status" value="1"/>
</dbReference>
<dbReference type="InterPro" id="IPR011010">
    <property type="entry name" value="DNA_brk_join_enz"/>
</dbReference>
<dbReference type="GO" id="GO:0006310">
    <property type="term" value="P:DNA recombination"/>
    <property type="evidence" value="ECO:0007669"/>
    <property type="project" value="UniProtKB-KW"/>
</dbReference>
<evidence type="ECO:0008006" key="3">
    <source>
        <dbReference type="Google" id="ProtNLM"/>
    </source>
</evidence>
<dbReference type="AlphaFoldDB" id="X1Q188"/>
<dbReference type="SUPFAM" id="SSF56349">
    <property type="entry name" value="DNA breaking-rejoining enzymes"/>
    <property type="match status" value="1"/>
</dbReference>
<accession>X1Q188</accession>
<evidence type="ECO:0000256" key="1">
    <source>
        <dbReference type="ARBA" id="ARBA00023172"/>
    </source>
</evidence>
<organism evidence="2">
    <name type="scientific">marine sediment metagenome</name>
    <dbReference type="NCBI Taxonomy" id="412755"/>
    <lineage>
        <taxon>unclassified sequences</taxon>
        <taxon>metagenomes</taxon>
        <taxon>ecological metagenomes</taxon>
    </lineage>
</organism>
<protein>
    <recommendedName>
        <fullName evidence="3">Tyr recombinase domain-containing protein</fullName>
    </recommendedName>
</protein>
<dbReference type="InterPro" id="IPR013762">
    <property type="entry name" value="Integrase-like_cat_sf"/>
</dbReference>
<name>X1Q188_9ZZZZ</name>
<dbReference type="EMBL" id="BARV01028135">
    <property type="protein sequence ID" value="GAI44865.1"/>
    <property type="molecule type" value="Genomic_DNA"/>
</dbReference>
<evidence type="ECO:0000313" key="2">
    <source>
        <dbReference type="EMBL" id="GAI44865.1"/>
    </source>
</evidence>
<gene>
    <name evidence="2" type="ORF">S06H3_45117</name>
</gene>
<dbReference type="GO" id="GO:0015074">
    <property type="term" value="P:DNA integration"/>
    <property type="evidence" value="ECO:0007669"/>
    <property type="project" value="InterPro"/>
</dbReference>
<proteinExistence type="predicted"/>
<keyword evidence="1" id="KW-0233">DNA recombination</keyword>
<feature type="non-terminal residue" evidence="2">
    <location>
        <position position="138"/>
    </location>
</feature>
<dbReference type="GO" id="GO:0003677">
    <property type="term" value="F:DNA binding"/>
    <property type="evidence" value="ECO:0007669"/>
    <property type="project" value="InterPro"/>
</dbReference>
<sequence length="138" mass="16000">MTRSSRDDALSNNQFDALWDACKWIDNPLEGQFLLRTLGWPCAMRGGEVLHLRPSWIDYNRGVITIPGHEPCDCSYCRKRARMKRGPYEKALKRQWEPKTKAGARGIPFWHVDGTGKILKEFMSEYGGWPYSETTMRC</sequence>
<reference evidence="2" key="1">
    <citation type="journal article" date="2014" name="Front. Microbiol.">
        <title>High frequency of phylogenetically diverse reductive dehalogenase-homologous genes in deep subseafloor sedimentary metagenomes.</title>
        <authorList>
            <person name="Kawai M."/>
            <person name="Futagami T."/>
            <person name="Toyoda A."/>
            <person name="Takaki Y."/>
            <person name="Nishi S."/>
            <person name="Hori S."/>
            <person name="Arai W."/>
            <person name="Tsubouchi T."/>
            <person name="Morono Y."/>
            <person name="Uchiyama I."/>
            <person name="Ito T."/>
            <person name="Fujiyama A."/>
            <person name="Inagaki F."/>
            <person name="Takami H."/>
        </authorList>
    </citation>
    <scope>NUCLEOTIDE SEQUENCE</scope>
    <source>
        <strain evidence="2">Expedition CK06-06</strain>
    </source>
</reference>
<comment type="caution">
    <text evidence="2">The sequence shown here is derived from an EMBL/GenBank/DDBJ whole genome shotgun (WGS) entry which is preliminary data.</text>
</comment>